<dbReference type="GO" id="GO:0008270">
    <property type="term" value="F:zinc ion binding"/>
    <property type="evidence" value="ECO:0007669"/>
    <property type="project" value="UniProtKB-KW"/>
</dbReference>
<gene>
    <name evidence="2" type="ORF">P0Y65_05175</name>
</gene>
<dbReference type="Gene3D" id="2.60.260.40">
    <property type="entry name" value="q5lls5 like domains"/>
    <property type="match status" value="1"/>
</dbReference>
<dbReference type="InterPro" id="IPR019401">
    <property type="entry name" value="Znf_CHCC"/>
</dbReference>
<evidence type="ECO:0000313" key="3">
    <source>
        <dbReference type="Proteomes" id="UP001217476"/>
    </source>
</evidence>
<evidence type="ECO:0000259" key="1">
    <source>
        <dbReference type="Pfam" id="PF10276"/>
    </source>
</evidence>
<evidence type="ECO:0000313" key="2">
    <source>
        <dbReference type="EMBL" id="WEK05648.1"/>
    </source>
</evidence>
<name>A0AAJ6B2M4_9HYPH</name>
<keyword evidence="2" id="KW-0479">Metal-binding</keyword>
<keyword evidence="2" id="KW-0862">Zinc</keyword>
<accession>A0AAJ6B2M4</accession>
<dbReference type="EMBL" id="CP119312">
    <property type="protein sequence ID" value="WEK05648.1"/>
    <property type="molecule type" value="Genomic_DNA"/>
</dbReference>
<protein>
    <submittedName>
        <fullName evidence="2">Zinc-finger domain-containing protein</fullName>
    </submittedName>
</protein>
<feature type="domain" description="Zinc finger CHCC-type" evidence="1">
    <location>
        <begin position="23"/>
        <end position="58"/>
    </location>
</feature>
<organism evidence="2 3">
    <name type="scientific">Candidatus Devosia phytovorans</name>
    <dbReference type="NCBI Taxonomy" id="3121372"/>
    <lineage>
        <taxon>Bacteria</taxon>
        <taxon>Pseudomonadati</taxon>
        <taxon>Pseudomonadota</taxon>
        <taxon>Alphaproteobacteria</taxon>
        <taxon>Hyphomicrobiales</taxon>
        <taxon>Devosiaceae</taxon>
        <taxon>Devosia</taxon>
    </lineage>
</organism>
<dbReference type="AlphaFoldDB" id="A0AAJ6B2M4"/>
<proteinExistence type="predicted"/>
<keyword evidence="2" id="KW-0863">Zinc-finger</keyword>
<dbReference type="Proteomes" id="UP001217476">
    <property type="component" value="Chromosome"/>
</dbReference>
<dbReference type="Pfam" id="PF10276">
    <property type="entry name" value="zf-CHCC"/>
    <property type="match status" value="1"/>
</dbReference>
<reference evidence="2" key="1">
    <citation type="submission" date="2023-03" db="EMBL/GenBank/DDBJ databases">
        <title>Andean soil-derived lignocellulolytic bacterial consortium as a source of novel taxa and putative plastic-active enzymes.</title>
        <authorList>
            <person name="Diaz-Garcia L."/>
            <person name="Chuvochina M."/>
            <person name="Feuerriegel G."/>
            <person name="Bunk B."/>
            <person name="Sproer C."/>
            <person name="Streit W.R."/>
            <person name="Rodriguez L.M."/>
            <person name="Overmann J."/>
            <person name="Jimenez D.J."/>
        </authorList>
    </citation>
    <scope>NUCLEOTIDE SEQUENCE</scope>
    <source>
        <strain evidence="2">MAG 4196</strain>
    </source>
</reference>
<sequence>MAHGTTPHFHNTDGLRQIEVGSKEFQCVGALPPFDHPHIFIDMGKDNEAVCPYCSTHYVFNSRLEAGTANPVSAIFNAA</sequence>